<dbReference type="Pfam" id="PF11871">
    <property type="entry name" value="DUF3391"/>
    <property type="match status" value="1"/>
</dbReference>
<dbReference type="Pfam" id="PF13487">
    <property type="entry name" value="HD_5"/>
    <property type="match status" value="1"/>
</dbReference>
<sequence length="445" mass="47679">MIKKIPVAQLRVGMFVHDFNAGWMDHPFLFNKLLIKSEGDLNKVRNSRIKELFIDTERGFDVEEDVAQADAGSTPAAVEAATATAPDQSPAPAEAVAAGDKPAADAASAASDGGAPGERVAVSRPLPGYAGAASGVSLGAEMSRARAAFGEATRAVRSVMDDTRVGRQVELAPVRAVVEKITASVLRNSHAILTLRRLQQRVDDYTYNHSVGVCAMLVAFGKSLELDETMLHQLALGGLLHDVGLMKLSNELISKPGKLTDDEFKVVRSHVVMGLDIAASLPGLPRHALEVLAEHHERIDGTGYPKGLTGENISLAGRMSAIVDVYDAMTSPRAYRGPTQAADAVRRLFEGGGTLFDADLVKAFVKSVGIYPVGSLVRLESNRLAIVTALHRDNLLTPSVRVIYDAKRMYYIPPEDIDLARNAGERIAAAEDAGKWGIDVARFLI</sequence>
<organism evidence="4 5">
    <name type="scientific">Oryzomicrobium terrae</name>
    <dbReference type="NCBI Taxonomy" id="1735038"/>
    <lineage>
        <taxon>Bacteria</taxon>
        <taxon>Pseudomonadati</taxon>
        <taxon>Pseudomonadota</taxon>
        <taxon>Betaproteobacteria</taxon>
        <taxon>Rhodocyclales</taxon>
        <taxon>Rhodocyclaceae</taxon>
        <taxon>Oryzomicrobium</taxon>
    </lineage>
</organism>
<dbReference type="SMART" id="SM00471">
    <property type="entry name" value="HDc"/>
    <property type="match status" value="1"/>
</dbReference>
<dbReference type="GO" id="GO:0008081">
    <property type="term" value="F:phosphoric diester hydrolase activity"/>
    <property type="evidence" value="ECO:0007669"/>
    <property type="project" value="UniProtKB-ARBA"/>
</dbReference>
<evidence type="ECO:0000256" key="1">
    <source>
        <dbReference type="SAM" id="MobiDB-lite"/>
    </source>
</evidence>
<dbReference type="CDD" id="cd00077">
    <property type="entry name" value="HDc"/>
    <property type="match status" value="1"/>
</dbReference>
<feature type="domain" description="HD-GYP" evidence="3">
    <location>
        <begin position="184"/>
        <end position="380"/>
    </location>
</feature>
<accession>A0A5C1E9Q9</accession>
<dbReference type="AlphaFoldDB" id="A0A5C1E9Q9"/>
<dbReference type="RefSeq" id="WP_149425303.1">
    <property type="nucleotide sequence ID" value="NZ_CP022579.1"/>
</dbReference>
<dbReference type="InterPro" id="IPR006674">
    <property type="entry name" value="HD_domain"/>
</dbReference>
<dbReference type="SUPFAM" id="SSF109604">
    <property type="entry name" value="HD-domain/PDEase-like"/>
    <property type="match status" value="1"/>
</dbReference>
<dbReference type="PANTHER" id="PTHR43155:SF2">
    <property type="entry name" value="CYCLIC DI-GMP PHOSPHODIESTERASE PA4108"/>
    <property type="match status" value="1"/>
</dbReference>
<evidence type="ECO:0000259" key="3">
    <source>
        <dbReference type="PROSITE" id="PS51832"/>
    </source>
</evidence>
<dbReference type="Proteomes" id="UP000323671">
    <property type="component" value="Chromosome"/>
</dbReference>
<dbReference type="PANTHER" id="PTHR43155">
    <property type="entry name" value="CYCLIC DI-GMP PHOSPHODIESTERASE PA4108-RELATED"/>
    <property type="match status" value="1"/>
</dbReference>
<proteinExistence type="predicted"/>
<evidence type="ECO:0000313" key="5">
    <source>
        <dbReference type="Proteomes" id="UP000323671"/>
    </source>
</evidence>
<dbReference type="KEGG" id="otr:OTERR_14210"/>
<feature type="domain" description="HD" evidence="2">
    <location>
        <begin position="206"/>
        <end position="322"/>
    </location>
</feature>
<dbReference type="InterPro" id="IPR037522">
    <property type="entry name" value="HD_GYP_dom"/>
</dbReference>
<evidence type="ECO:0000259" key="2">
    <source>
        <dbReference type="PROSITE" id="PS51831"/>
    </source>
</evidence>
<dbReference type="InterPro" id="IPR021812">
    <property type="entry name" value="DUF3391"/>
</dbReference>
<gene>
    <name evidence="4" type="ORF">OTERR_14210</name>
</gene>
<reference evidence="4 5" key="1">
    <citation type="submission" date="2017-07" db="EMBL/GenBank/DDBJ databases">
        <title>Complete genome sequence of Oryzomicrobium terrae TPP412.</title>
        <authorList>
            <person name="Chiu L.-W."/>
            <person name="Lo K.-J."/>
            <person name="Tsai Y.-M."/>
            <person name="Lin S.-S."/>
            <person name="Kuo C.-H."/>
            <person name="Liu C.-T."/>
        </authorList>
    </citation>
    <scope>NUCLEOTIDE SEQUENCE [LARGE SCALE GENOMIC DNA]</scope>
    <source>
        <strain evidence="4 5">TPP412</strain>
    </source>
</reference>
<dbReference type="Gene3D" id="1.10.3210.10">
    <property type="entry name" value="Hypothetical protein af1432"/>
    <property type="match status" value="1"/>
</dbReference>
<evidence type="ECO:0000313" key="4">
    <source>
        <dbReference type="EMBL" id="QEL64897.1"/>
    </source>
</evidence>
<keyword evidence="5" id="KW-1185">Reference proteome</keyword>
<dbReference type="InterPro" id="IPR003607">
    <property type="entry name" value="HD/PDEase_dom"/>
</dbReference>
<feature type="region of interest" description="Disordered" evidence="1">
    <location>
        <begin position="68"/>
        <end position="122"/>
    </location>
</feature>
<protein>
    <submittedName>
        <fullName evidence="4">Uncharacterized protein</fullName>
    </submittedName>
</protein>
<dbReference type="EMBL" id="CP022579">
    <property type="protein sequence ID" value="QEL64897.1"/>
    <property type="molecule type" value="Genomic_DNA"/>
</dbReference>
<name>A0A5C1E9Q9_9RHOO</name>
<dbReference type="PROSITE" id="PS51831">
    <property type="entry name" value="HD"/>
    <property type="match status" value="1"/>
</dbReference>
<feature type="compositionally biased region" description="Low complexity" evidence="1">
    <location>
        <begin position="71"/>
        <end position="113"/>
    </location>
</feature>
<dbReference type="PROSITE" id="PS51832">
    <property type="entry name" value="HD_GYP"/>
    <property type="match status" value="1"/>
</dbReference>